<feature type="domain" description="ABC transmembrane type-1" evidence="8">
    <location>
        <begin position="94"/>
        <end position="306"/>
    </location>
</feature>
<dbReference type="PANTHER" id="PTHR30193">
    <property type="entry name" value="ABC TRANSPORTER PERMEASE PROTEIN"/>
    <property type="match status" value="1"/>
</dbReference>
<dbReference type="Pfam" id="PF00528">
    <property type="entry name" value="BPD_transp_1"/>
    <property type="match status" value="1"/>
</dbReference>
<accession>A0A344UQI4</accession>
<keyword evidence="5 7" id="KW-1133">Transmembrane helix</keyword>
<keyword evidence="3" id="KW-1003">Cell membrane</keyword>
<dbReference type="AlphaFoldDB" id="A0A344UQI4"/>
<evidence type="ECO:0000256" key="3">
    <source>
        <dbReference type="ARBA" id="ARBA00022475"/>
    </source>
</evidence>
<keyword evidence="10" id="KW-1185">Reference proteome</keyword>
<dbReference type="InterPro" id="IPR035906">
    <property type="entry name" value="MetI-like_sf"/>
</dbReference>
<feature type="transmembrane region" description="Helical" evidence="7">
    <location>
        <begin position="132"/>
        <end position="152"/>
    </location>
</feature>
<feature type="transmembrane region" description="Helical" evidence="7">
    <location>
        <begin position="285"/>
        <end position="305"/>
    </location>
</feature>
<feature type="transmembrane region" description="Helical" evidence="7">
    <location>
        <begin position="33"/>
        <end position="53"/>
    </location>
</feature>
<comment type="subcellular location">
    <subcellularLocation>
        <location evidence="1 7">Cell membrane</location>
        <topology evidence="1 7">Multi-pass membrane protein</topology>
    </subcellularLocation>
</comment>
<evidence type="ECO:0000256" key="1">
    <source>
        <dbReference type="ARBA" id="ARBA00004651"/>
    </source>
</evidence>
<dbReference type="RefSeq" id="WP_114043678.1">
    <property type="nucleotide sequence ID" value="NZ_CP025198.1"/>
</dbReference>
<keyword evidence="6 7" id="KW-0472">Membrane</keyword>
<sequence length="315" mass="35159">MSAASKAEARVAAAVEAVGQTPRRHKRYEGREVALFAALIFPNIALIVVFAYWPTLYNLVLSFTEWDFVQPTATFVGLKKWQELFSSSEFYTVLWNTLVFTLFTVVGTLVAGLGIGLLLAKRLRFSAVVRTMTFAPHMVAGAVVGILFLFMFDPQYGISRLVFEWFGASSPQWTATSKWSLWAIIIAYSWQRVGFVTIIYYAAILDLPHDVMEAADVDGAHGWQKFRHMTFPLLRPVNYFMLITSVIASTQAFDIIATLTSGGPGYSSSTLTWSVYKKAFQEFDIGSSAAQSMVLFVLLMIATAFQVKLSNRKEA</sequence>
<feature type="transmembrane region" description="Helical" evidence="7">
    <location>
        <begin position="179"/>
        <end position="203"/>
    </location>
</feature>
<evidence type="ECO:0000256" key="2">
    <source>
        <dbReference type="ARBA" id="ARBA00022448"/>
    </source>
</evidence>
<dbReference type="OrthoDB" id="9804439at2"/>
<dbReference type="Proteomes" id="UP000251995">
    <property type="component" value="Chromosome"/>
</dbReference>
<evidence type="ECO:0000256" key="7">
    <source>
        <dbReference type="RuleBase" id="RU363032"/>
    </source>
</evidence>
<keyword evidence="4 7" id="KW-0812">Transmembrane</keyword>
<feature type="transmembrane region" description="Helical" evidence="7">
    <location>
        <begin position="93"/>
        <end position="120"/>
    </location>
</feature>
<evidence type="ECO:0000313" key="10">
    <source>
        <dbReference type="Proteomes" id="UP000251995"/>
    </source>
</evidence>
<evidence type="ECO:0000256" key="5">
    <source>
        <dbReference type="ARBA" id="ARBA00022989"/>
    </source>
</evidence>
<dbReference type="CDD" id="cd06261">
    <property type="entry name" value="TM_PBP2"/>
    <property type="match status" value="1"/>
</dbReference>
<organism evidence="9 10">
    <name type="scientific">Acidipropionibacterium virtanenii</name>
    <dbReference type="NCBI Taxonomy" id="2057246"/>
    <lineage>
        <taxon>Bacteria</taxon>
        <taxon>Bacillati</taxon>
        <taxon>Actinomycetota</taxon>
        <taxon>Actinomycetes</taxon>
        <taxon>Propionibacteriales</taxon>
        <taxon>Propionibacteriaceae</taxon>
        <taxon>Acidipropionibacterium</taxon>
    </lineage>
</organism>
<name>A0A344UQI4_9ACTN</name>
<dbReference type="EMBL" id="CP025198">
    <property type="protein sequence ID" value="AXE37532.1"/>
    <property type="molecule type" value="Genomic_DNA"/>
</dbReference>
<reference evidence="9 10" key="1">
    <citation type="submission" date="2017-12" db="EMBL/GenBank/DDBJ databases">
        <title>The whole genome sequence of the Acidipropionibacterium virtanenii sp. nov. type strain JS278.</title>
        <authorList>
            <person name="Laine P."/>
            <person name="Deptula P."/>
            <person name="Varmanen P."/>
            <person name="Auvinen P."/>
        </authorList>
    </citation>
    <scope>NUCLEOTIDE SEQUENCE [LARGE SCALE GENOMIC DNA]</scope>
    <source>
        <strain evidence="9 10">JS278</strain>
    </source>
</reference>
<protein>
    <submittedName>
        <fullName evidence="9">sn-glycerol-3-phosphate transport system permease protein UgpA</fullName>
    </submittedName>
</protein>
<evidence type="ECO:0000256" key="4">
    <source>
        <dbReference type="ARBA" id="ARBA00022692"/>
    </source>
</evidence>
<dbReference type="PANTHER" id="PTHR30193:SF37">
    <property type="entry name" value="INNER MEMBRANE ABC TRANSPORTER PERMEASE PROTEIN YCJO"/>
    <property type="match status" value="1"/>
</dbReference>
<feature type="transmembrane region" description="Helical" evidence="7">
    <location>
        <begin position="237"/>
        <end position="259"/>
    </location>
</feature>
<dbReference type="SUPFAM" id="SSF161098">
    <property type="entry name" value="MetI-like"/>
    <property type="match status" value="1"/>
</dbReference>
<dbReference type="PROSITE" id="PS50928">
    <property type="entry name" value="ABC_TM1"/>
    <property type="match status" value="1"/>
</dbReference>
<evidence type="ECO:0000259" key="8">
    <source>
        <dbReference type="PROSITE" id="PS50928"/>
    </source>
</evidence>
<evidence type="ECO:0000256" key="6">
    <source>
        <dbReference type="ARBA" id="ARBA00023136"/>
    </source>
</evidence>
<dbReference type="KEGG" id="acij:JS278_00335"/>
<keyword evidence="2 7" id="KW-0813">Transport</keyword>
<evidence type="ECO:0000313" key="9">
    <source>
        <dbReference type="EMBL" id="AXE37532.1"/>
    </source>
</evidence>
<dbReference type="InterPro" id="IPR051393">
    <property type="entry name" value="ABC_transporter_permease"/>
</dbReference>
<proteinExistence type="inferred from homology"/>
<dbReference type="Gene3D" id="1.10.3720.10">
    <property type="entry name" value="MetI-like"/>
    <property type="match status" value="1"/>
</dbReference>
<dbReference type="GO" id="GO:0055085">
    <property type="term" value="P:transmembrane transport"/>
    <property type="evidence" value="ECO:0007669"/>
    <property type="project" value="InterPro"/>
</dbReference>
<dbReference type="GO" id="GO:0005886">
    <property type="term" value="C:plasma membrane"/>
    <property type="evidence" value="ECO:0007669"/>
    <property type="project" value="UniProtKB-SubCell"/>
</dbReference>
<dbReference type="InterPro" id="IPR000515">
    <property type="entry name" value="MetI-like"/>
</dbReference>
<gene>
    <name evidence="9" type="primary">ugpA_2</name>
    <name evidence="9" type="ORF">JS278_00335</name>
</gene>
<comment type="similarity">
    <text evidence="7">Belongs to the binding-protein-dependent transport system permease family.</text>
</comment>